<dbReference type="OrthoDB" id="1600564at2759"/>
<dbReference type="Pfam" id="PF00657">
    <property type="entry name" value="Lipase_GDSL"/>
    <property type="match status" value="1"/>
</dbReference>
<evidence type="ECO:0000256" key="2">
    <source>
        <dbReference type="ARBA" id="ARBA00022801"/>
    </source>
</evidence>
<dbReference type="OMA" id="VWNGLHT"/>
<name>A0A059CG95_EUCGR</name>
<protein>
    <recommendedName>
        <fullName evidence="8">SGNH hydrolase-type esterase domain-containing protein</fullName>
    </recommendedName>
</protein>
<feature type="region of interest" description="Disordered" evidence="5">
    <location>
        <begin position="25"/>
        <end position="59"/>
    </location>
</feature>
<feature type="signal peptide" evidence="6">
    <location>
        <begin position="1"/>
        <end position="24"/>
    </location>
</feature>
<dbReference type="PANTHER" id="PTHR45648">
    <property type="entry name" value="GDSL LIPASE/ACYLHYDROLASE FAMILY PROTEIN (AFU_ORTHOLOGUE AFUA_4G14700)"/>
    <property type="match status" value="1"/>
</dbReference>
<evidence type="ECO:0000256" key="3">
    <source>
        <dbReference type="ARBA" id="ARBA00022963"/>
    </source>
</evidence>
<accession>A0A059CG95</accession>
<dbReference type="CDD" id="cd01837">
    <property type="entry name" value="SGNH_plant_lipase_like"/>
    <property type="match status" value="1"/>
</dbReference>
<dbReference type="EMBL" id="KK198756">
    <property type="protein sequence ID" value="KCW77402.1"/>
    <property type="molecule type" value="Genomic_DNA"/>
</dbReference>
<evidence type="ECO:0008006" key="8">
    <source>
        <dbReference type="Google" id="ProtNLM"/>
    </source>
</evidence>
<comment type="similarity">
    <text evidence="1">Belongs to the 'GDSL' lipolytic enzyme family.</text>
</comment>
<dbReference type="Gene3D" id="3.40.50.1110">
    <property type="entry name" value="SGNH hydrolase"/>
    <property type="match status" value="1"/>
</dbReference>
<proteinExistence type="inferred from homology"/>
<reference evidence="7" key="1">
    <citation type="submission" date="2013-07" db="EMBL/GenBank/DDBJ databases">
        <title>The genome of Eucalyptus grandis.</title>
        <authorList>
            <person name="Schmutz J."/>
            <person name="Hayes R."/>
            <person name="Myburg A."/>
            <person name="Tuskan G."/>
            <person name="Grattapaglia D."/>
            <person name="Rokhsar D.S."/>
        </authorList>
    </citation>
    <scope>NUCLEOTIDE SEQUENCE</scope>
    <source>
        <tissue evidence="7">Leaf extractions</tissue>
    </source>
</reference>
<evidence type="ECO:0000256" key="5">
    <source>
        <dbReference type="SAM" id="MobiDB-lite"/>
    </source>
</evidence>
<dbReference type="GO" id="GO:0016788">
    <property type="term" value="F:hydrolase activity, acting on ester bonds"/>
    <property type="evidence" value="ECO:0007669"/>
    <property type="project" value="InterPro"/>
</dbReference>
<gene>
    <name evidence="7" type="ORF">EUGRSUZ_D01753</name>
</gene>
<dbReference type="InterPro" id="IPR051058">
    <property type="entry name" value="GDSL_Est/Lipase"/>
</dbReference>
<dbReference type="Gramene" id="KCW77402">
    <property type="protein sequence ID" value="KCW77402"/>
    <property type="gene ID" value="EUGRSUZ_D01753"/>
</dbReference>
<dbReference type="STRING" id="71139.A0A059CG95"/>
<dbReference type="PANTHER" id="PTHR45648:SF13">
    <property type="entry name" value="OS02G0290900 PROTEIN"/>
    <property type="match status" value="1"/>
</dbReference>
<keyword evidence="4" id="KW-0443">Lipid metabolism</keyword>
<evidence type="ECO:0000313" key="7">
    <source>
        <dbReference type="EMBL" id="KCW77402.1"/>
    </source>
</evidence>
<evidence type="ECO:0000256" key="6">
    <source>
        <dbReference type="SAM" id="SignalP"/>
    </source>
</evidence>
<dbReference type="InParanoid" id="A0A059CG95"/>
<dbReference type="InterPro" id="IPR036514">
    <property type="entry name" value="SGNH_hydro_sf"/>
</dbReference>
<sequence length="404" mass="44533">MSMDLRLSLFSLALVSTAFSPCTSFPSPQSSPAPSPSPSASGQGQLENSGVHASSSPSPRPLAPGLFVLGDSSVDCGTNNFLGTLARADRLPYGRDFDTHQPTGRFCNGRIPVDYLALYLGLPFVPSYLGQQGRVEDMIHGVNYASAGAGLIFSSGSEMGQHVSFTQQVQQFADTCQQFILNMGEDAAADLISSSVIYISIGINDYIHYYLPNVSGVQSLYLPWSFNHFLASSLRQEIKNLYNMYARKVVVMGLPPIGCAPHYLWQYKSKNGECVDVINDTIMEFNFAMRFVVEGLGLELPGASITFCDVFQGSMDILKNHEHYGFNFTTDACCGLGKYRGWIMCLSSEMACENASRHIWWDQFHPTAAVNAILADNVWNGLHSRMCYPMNLEEMVVHRAKWLV</sequence>
<dbReference type="SUPFAM" id="SSF52266">
    <property type="entry name" value="SGNH hydrolase"/>
    <property type="match status" value="1"/>
</dbReference>
<keyword evidence="3" id="KW-0442">Lipid degradation</keyword>
<evidence type="ECO:0000256" key="1">
    <source>
        <dbReference type="ARBA" id="ARBA00008668"/>
    </source>
</evidence>
<dbReference type="InterPro" id="IPR001087">
    <property type="entry name" value="GDSL"/>
</dbReference>
<keyword evidence="2" id="KW-0378">Hydrolase</keyword>
<dbReference type="InterPro" id="IPR035669">
    <property type="entry name" value="SGNH_plant_lipase-like"/>
</dbReference>
<organism evidence="7">
    <name type="scientific">Eucalyptus grandis</name>
    <name type="common">Flooded gum</name>
    <dbReference type="NCBI Taxonomy" id="71139"/>
    <lineage>
        <taxon>Eukaryota</taxon>
        <taxon>Viridiplantae</taxon>
        <taxon>Streptophyta</taxon>
        <taxon>Embryophyta</taxon>
        <taxon>Tracheophyta</taxon>
        <taxon>Spermatophyta</taxon>
        <taxon>Magnoliopsida</taxon>
        <taxon>eudicotyledons</taxon>
        <taxon>Gunneridae</taxon>
        <taxon>Pentapetalae</taxon>
        <taxon>rosids</taxon>
        <taxon>malvids</taxon>
        <taxon>Myrtales</taxon>
        <taxon>Myrtaceae</taxon>
        <taxon>Myrtoideae</taxon>
        <taxon>Eucalypteae</taxon>
        <taxon>Eucalyptus</taxon>
    </lineage>
</organism>
<feature type="chain" id="PRO_5001574487" description="SGNH hydrolase-type esterase domain-containing protein" evidence="6">
    <location>
        <begin position="25"/>
        <end position="404"/>
    </location>
</feature>
<dbReference type="KEGG" id="egr:104443103"/>
<dbReference type="GO" id="GO:0016042">
    <property type="term" value="P:lipid catabolic process"/>
    <property type="evidence" value="ECO:0007669"/>
    <property type="project" value="UniProtKB-KW"/>
</dbReference>
<keyword evidence="6" id="KW-0732">Signal</keyword>
<dbReference type="eggNOG" id="ENOG502QTIJ">
    <property type="taxonomic scope" value="Eukaryota"/>
</dbReference>
<dbReference type="AlphaFoldDB" id="A0A059CG95"/>
<evidence type="ECO:0000256" key="4">
    <source>
        <dbReference type="ARBA" id="ARBA00023098"/>
    </source>
</evidence>